<keyword evidence="3" id="KW-1185">Reference proteome</keyword>
<proteinExistence type="predicted"/>
<dbReference type="InterPro" id="IPR047730">
    <property type="entry name" value="ABZJ_00895-like"/>
</dbReference>
<keyword evidence="1" id="KW-0472">Membrane</keyword>
<feature type="transmembrane region" description="Helical" evidence="1">
    <location>
        <begin position="7"/>
        <end position="26"/>
    </location>
</feature>
<sequence length="148" mass="16035">MRLNIPRFLVVFVITSIAVPAILFGVSAVFGIDLSSSFLPFIPFLAAATFEGHRQVQTHQTMPGSGDMWSAALWMGIVGMLANLVMAGLFFLVVPGMSEGLAGIPVNFLVIGFTITFVVAFLISRLFLWVGARSAFKALERAKKETHS</sequence>
<keyword evidence="1" id="KW-1133">Transmembrane helix</keyword>
<feature type="transmembrane region" description="Helical" evidence="1">
    <location>
        <begin position="106"/>
        <end position="128"/>
    </location>
</feature>
<keyword evidence="1" id="KW-0812">Transmembrane</keyword>
<organism evidence="2 3">
    <name type="scientific">Ruegeria intermedia</name>
    <dbReference type="NCBI Taxonomy" id="996115"/>
    <lineage>
        <taxon>Bacteria</taxon>
        <taxon>Pseudomonadati</taxon>
        <taxon>Pseudomonadota</taxon>
        <taxon>Alphaproteobacteria</taxon>
        <taxon>Rhodobacterales</taxon>
        <taxon>Roseobacteraceae</taxon>
        <taxon>Ruegeria</taxon>
    </lineage>
</organism>
<dbReference type="AlphaFoldDB" id="A0A1M4YT19"/>
<protein>
    <submittedName>
        <fullName evidence="2">Uncharacterized protein</fullName>
    </submittedName>
</protein>
<name>A0A1M4YT19_9RHOB</name>
<reference evidence="2 3" key="1">
    <citation type="submission" date="2016-11" db="EMBL/GenBank/DDBJ databases">
        <authorList>
            <person name="Varghese N."/>
            <person name="Submissions S."/>
        </authorList>
    </citation>
    <scope>NUCLEOTIDE SEQUENCE [LARGE SCALE GENOMIC DNA]</scope>
    <source>
        <strain evidence="2 3">DSM 29341</strain>
    </source>
</reference>
<dbReference type="EMBL" id="FQVK01000016">
    <property type="protein sequence ID" value="SHF08901.1"/>
    <property type="molecule type" value="Genomic_DNA"/>
</dbReference>
<dbReference type="NCBIfam" id="NF038216">
    <property type="entry name" value="ABZJ_00895_fam"/>
    <property type="match status" value="1"/>
</dbReference>
<evidence type="ECO:0000313" key="3">
    <source>
        <dbReference type="Proteomes" id="UP000325134"/>
    </source>
</evidence>
<gene>
    <name evidence="2" type="ORF">SAMN05444279_116114</name>
</gene>
<dbReference type="OrthoDB" id="7706486at2"/>
<dbReference type="RefSeq" id="WP_149776385.1">
    <property type="nucleotide sequence ID" value="NZ_FQVK01000016.1"/>
</dbReference>
<feature type="transmembrane region" description="Helical" evidence="1">
    <location>
        <begin position="71"/>
        <end position="94"/>
    </location>
</feature>
<accession>A0A1M4YT19</accession>
<dbReference type="Proteomes" id="UP000325134">
    <property type="component" value="Unassembled WGS sequence"/>
</dbReference>
<evidence type="ECO:0000313" key="2">
    <source>
        <dbReference type="EMBL" id="SHF08901.1"/>
    </source>
</evidence>
<evidence type="ECO:0000256" key="1">
    <source>
        <dbReference type="SAM" id="Phobius"/>
    </source>
</evidence>